<dbReference type="GO" id="GO:0016987">
    <property type="term" value="F:sigma factor activity"/>
    <property type="evidence" value="ECO:0007669"/>
    <property type="project" value="UniProtKB-KW"/>
</dbReference>
<evidence type="ECO:0000256" key="1">
    <source>
        <dbReference type="ARBA" id="ARBA00010641"/>
    </source>
</evidence>
<feature type="domain" description="RNA polymerase sigma factor 70 region 4 type 2" evidence="7">
    <location>
        <begin position="129"/>
        <end position="168"/>
    </location>
</feature>
<evidence type="ECO:0000259" key="7">
    <source>
        <dbReference type="Pfam" id="PF08281"/>
    </source>
</evidence>
<evidence type="ECO:0000256" key="2">
    <source>
        <dbReference type="ARBA" id="ARBA00023015"/>
    </source>
</evidence>
<dbReference type="SUPFAM" id="SSF88946">
    <property type="entry name" value="Sigma2 domain of RNA polymerase sigma factors"/>
    <property type="match status" value="1"/>
</dbReference>
<evidence type="ECO:0000259" key="6">
    <source>
        <dbReference type="Pfam" id="PF04542"/>
    </source>
</evidence>
<keyword evidence="9" id="KW-1185">Reference proteome</keyword>
<proteinExistence type="inferred from homology"/>
<keyword evidence="3" id="KW-0731">Sigma factor</keyword>
<keyword evidence="4" id="KW-0238">DNA-binding</keyword>
<dbReference type="InterPro" id="IPR013324">
    <property type="entry name" value="RNA_pol_sigma_r3/r4-like"/>
</dbReference>
<dbReference type="InterPro" id="IPR014284">
    <property type="entry name" value="RNA_pol_sigma-70_dom"/>
</dbReference>
<dbReference type="NCBIfam" id="TIGR02937">
    <property type="entry name" value="sigma70-ECF"/>
    <property type="match status" value="1"/>
</dbReference>
<protein>
    <submittedName>
        <fullName evidence="8">RNA polymerase subunit sigma-24</fullName>
    </submittedName>
</protein>
<reference evidence="8 9" key="1">
    <citation type="submission" date="2019-10" db="EMBL/GenBank/DDBJ databases">
        <authorList>
            <person name="Karimi E."/>
        </authorList>
    </citation>
    <scope>NUCLEOTIDE SEQUENCE [LARGE SCALE GENOMIC DNA]</scope>
    <source>
        <strain evidence="8">Maribacter sp. 151</strain>
    </source>
</reference>
<dbReference type="InterPro" id="IPR036388">
    <property type="entry name" value="WH-like_DNA-bd_sf"/>
</dbReference>
<dbReference type="OrthoDB" id="9790423at2"/>
<dbReference type="PANTHER" id="PTHR43133">
    <property type="entry name" value="RNA POLYMERASE ECF-TYPE SIGMA FACTO"/>
    <property type="match status" value="1"/>
</dbReference>
<dbReference type="GO" id="GO:0003677">
    <property type="term" value="F:DNA binding"/>
    <property type="evidence" value="ECO:0007669"/>
    <property type="project" value="UniProtKB-KW"/>
</dbReference>
<evidence type="ECO:0000313" key="9">
    <source>
        <dbReference type="Proteomes" id="UP000430202"/>
    </source>
</evidence>
<feature type="domain" description="RNA polymerase sigma-70 region 2" evidence="6">
    <location>
        <begin position="25"/>
        <end position="94"/>
    </location>
</feature>
<dbReference type="EMBL" id="CABWLR010000005">
    <property type="protein sequence ID" value="VXC07090.1"/>
    <property type="molecule type" value="Genomic_DNA"/>
</dbReference>
<dbReference type="SUPFAM" id="SSF88659">
    <property type="entry name" value="Sigma3 and sigma4 domains of RNA polymerase sigma factors"/>
    <property type="match status" value="1"/>
</dbReference>
<name>A0A653VLU8_9FLAO</name>
<evidence type="ECO:0000256" key="4">
    <source>
        <dbReference type="ARBA" id="ARBA00023125"/>
    </source>
</evidence>
<dbReference type="InterPro" id="IPR007627">
    <property type="entry name" value="RNA_pol_sigma70_r2"/>
</dbReference>
<evidence type="ECO:0000313" key="8">
    <source>
        <dbReference type="EMBL" id="VXC07090.1"/>
    </source>
</evidence>
<gene>
    <name evidence="8" type="ORF">MARI151_50519</name>
</gene>
<dbReference type="Pfam" id="PF04542">
    <property type="entry name" value="Sigma70_r2"/>
    <property type="match status" value="1"/>
</dbReference>
<keyword evidence="5" id="KW-0804">Transcription</keyword>
<accession>A0A653VLU8</accession>
<organism evidence="8 9">
    <name type="scientific">Maribacter litoralis</name>
    <dbReference type="NCBI Taxonomy" id="2059726"/>
    <lineage>
        <taxon>Bacteria</taxon>
        <taxon>Pseudomonadati</taxon>
        <taxon>Bacteroidota</taxon>
        <taxon>Flavobacteriia</taxon>
        <taxon>Flavobacteriales</taxon>
        <taxon>Flavobacteriaceae</taxon>
        <taxon>Maribacter</taxon>
    </lineage>
</organism>
<comment type="similarity">
    <text evidence="1">Belongs to the sigma-70 factor family. ECF subfamily.</text>
</comment>
<dbReference type="RefSeq" id="WP_116772244.1">
    <property type="nucleotide sequence ID" value="NZ_JBDVRX010000128.1"/>
</dbReference>
<dbReference type="AlphaFoldDB" id="A0A653VLU8"/>
<dbReference type="InterPro" id="IPR013325">
    <property type="entry name" value="RNA_pol_sigma_r2"/>
</dbReference>
<sequence length="193" mass="22670">MVVQVEDSQLVKQYILGDEKAIEALINRHNSRLTGFIYSKVGDRELTEDIFQDTFMKVIRTLKRGAYNEEGKFLPWVMRIAHNLVIDHFRKHNRMPMYNSKESYNIFSLLGDDRLNAEKQLIKEQIDTDLLRMIKELPEDQQEVLEMRIYKDMSFKEISDNTGVSINTALGRMRYALINLRKLVEANNIVLTN</sequence>
<evidence type="ECO:0000256" key="5">
    <source>
        <dbReference type="ARBA" id="ARBA00023163"/>
    </source>
</evidence>
<dbReference type="Gene3D" id="1.10.1740.10">
    <property type="match status" value="1"/>
</dbReference>
<keyword evidence="2" id="KW-0805">Transcription regulation</keyword>
<dbReference type="InterPro" id="IPR039425">
    <property type="entry name" value="RNA_pol_sigma-70-like"/>
</dbReference>
<dbReference type="GO" id="GO:0006352">
    <property type="term" value="P:DNA-templated transcription initiation"/>
    <property type="evidence" value="ECO:0007669"/>
    <property type="project" value="InterPro"/>
</dbReference>
<dbReference type="Proteomes" id="UP000430202">
    <property type="component" value="Unassembled WGS sequence"/>
</dbReference>
<evidence type="ECO:0000256" key="3">
    <source>
        <dbReference type="ARBA" id="ARBA00023082"/>
    </source>
</evidence>
<dbReference type="PANTHER" id="PTHR43133:SF8">
    <property type="entry name" value="RNA POLYMERASE SIGMA FACTOR HI_1459-RELATED"/>
    <property type="match status" value="1"/>
</dbReference>
<dbReference type="CDD" id="cd06171">
    <property type="entry name" value="Sigma70_r4"/>
    <property type="match status" value="1"/>
</dbReference>
<dbReference type="InterPro" id="IPR013249">
    <property type="entry name" value="RNA_pol_sigma70_r4_t2"/>
</dbReference>
<dbReference type="Pfam" id="PF08281">
    <property type="entry name" value="Sigma70_r4_2"/>
    <property type="match status" value="1"/>
</dbReference>
<dbReference type="Gene3D" id="1.10.10.10">
    <property type="entry name" value="Winged helix-like DNA-binding domain superfamily/Winged helix DNA-binding domain"/>
    <property type="match status" value="1"/>
</dbReference>